<sequence length="77" mass="8928">MKSDRIRFSLSERFRLRLVSERFRLESSDQEATKTVGIGWGKFKEKEEDARKEMSNQTNSLNHSALGHSDLLIIQTS</sequence>
<dbReference type="EMBL" id="JAUHHV010000010">
    <property type="protein sequence ID" value="KAK1409224.1"/>
    <property type="molecule type" value="Genomic_DNA"/>
</dbReference>
<gene>
    <name evidence="1" type="ORF">QVD17_35749</name>
</gene>
<name>A0AAD8JR45_TARER</name>
<protein>
    <submittedName>
        <fullName evidence="1">Uncharacterized protein</fullName>
    </submittedName>
</protein>
<organism evidence="1 2">
    <name type="scientific">Tagetes erecta</name>
    <name type="common">African marigold</name>
    <dbReference type="NCBI Taxonomy" id="13708"/>
    <lineage>
        <taxon>Eukaryota</taxon>
        <taxon>Viridiplantae</taxon>
        <taxon>Streptophyta</taxon>
        <taxon>Embryophyta</taxon>
        <taxon>Tracheophyta</taxon>
        <taxon>Spermatophyta</taxon>
        <taxon>Magnoliopsida</taxon>
        <taxon>eudicotyledons</taxon>
        <taxon>Gunneridae</taxon>
        <taxon>Pentapetalae</taxon>
        <taxon>asterids</taxon>
        <taxon>campanulids</taxon>
        <taxon>Asterales</taxon>
        <taxon>Asteraceae</taxon>
        <taxon>Asteroideae</taxon>
        <taxon>Heliantheae alliance</taxon>
        <taxon>Tageteae</taxon>
        <taxon>Tagetes</taxon>
    </lineage>
</organism>
<dbReference type="AlphaFoldDB" id="A0AAD8JR45"/>
<comment type="caution">
    <text evidence="1">The sequence shown here is derived from an EMBL/GenBank/DDBJ whole genome shotgun (WGS) entry which is preliminary data.</text>
</comment>
<proteinExistence type="predicted"/>
<dbReference type="Proteomes" id="UP001229421">
    <property type="component" value="Unassembled WGS sequence"/>
</dbReference>
<reference evidence="1" key="1">
    <citation type="journal article" date="2023" name="bioRxiv">
        <title>Improved chromosome-level genome assembly for marigold (Tagetes erecta).</title>
        <authorList>
            <person name="Jiang F."/>
            <person name="Yuan L."/>
            <person name="Wang S."/>
            <person name="Wang H."/>
            <person name="Xu D."/>
            <person name="Wang A."/>
            <person name="Fan W."/>
        </authorList>
    </citation>
    <scope>NUCLEOTIDE SEQUENCE</scope>
    <source>
        <strain evidence="1">WSJ</strain>
        <tissue evidence="1">Leaf</tissue>
    </source>
</reference>
<accession>A0AAD8JR45</accession>
<keyword evidence="2" id="KW-1185">Reference proteome</keyword>
<evidence type="ECO:0000313" key="1">
    <source>
        <dbReference type="EMBL" id="KAK1409224.1"/>
    </source>
</evidence>
<evidence type="ECO:0000313" key="2">
    <source>
        <dbReference type="Proteomes" id="UP001229421"/>
    </source>
</evidence>